<dbReference type="Gene3D" id="2.130.10.10">
    <property type="entry name" value="YVTN repeat-like/Quinoprotein amine dehydrogenase"/>
    <property type="match status" value="1"/>
</dbReference>
<accession>G4TKG6</accession>
<protein>
    <recommendedName>
        <fullName evidence="5">6-phosphogluconolactonase</fullName>
    </recommendedName>
</protein>
<gene>
    <name evidence="3" type="ORF">PIIN_05741</name>
</gene>
<dbReference type="InterPro" id="IPR011048">
    <property type="entry name" value="Haem_d1_sf"/>
</dbReference>
<feature type="chain" id="PRO_5003468610" description="6-phosphogluconolactonase" evidence="2">
    <location>
        <begin position="20"/>
        <end position="356"/>
    </location>
</feature>
<dbReference type="InterPro" id="IPR019405">
    <property type="entry name" value="Lactonase_7-beta_prop"/>
</dbReference>
<dbReference type="HOGENOM" id="CLU_038716_1_0_1"/>
<reference evidence="3 4" key="1">
    <citation type="journal article" date="2011" name="PLoS Pathog.">
        <title>Endophytic Life Strategies Decoded by Genome and Transcriptome Analyses of the Mutualistic Root Symbiont Piriformospora indica.</title>
        <authorList>
            <person name="Zuccaro A."/>
            <person name="Lahrmann U."/>
            <person name="Guldener U."/>
            <person name="Langen G."/>
            <person name="Pfiffi S."/>
            <person name="Biedenkopf D."/>
            <person name="Wong P."/>
            <person name="Samans B."/>
            <person name="Grimm C."/>
            <person name="Basiewicz M."/>
            <person name="Murat C."/>
            <person name="Martin F."/>
            <person name="Kogel K.H."/>
        </authorList>
    </citation>
    <scope>NUCLEOTIDE SEQUENCE [LARGE SCALE GENOMIC DNA]</scope>
    <source>
        <strain evidence="3 4">DSM 11827</strain>
    </source>
</reference>
<evidence type="ECO:0008006" key="5">
    <source>
        <dbReference type="Google" id="ProtNLM"/>
    </source>
</evidence>
<dbReference type="OMA" id="NRNIGRA"/>
<keyword evidence="4" id="KW-1185">Reference proteome</keyword>
<organism evidence="3 4">
    <name type="scientific">Serendipita indica (strain DSM 11827)</name>
    <name type="common">Root endophyte fungus</name>
    <name type="synonym">Piriformospora indica</name>
    <dbReference type="NCBI Taxonomy" id="1109443"/>
    <lineage>
        <taxon>Eukaryota</taxon>
        <taxon>Fungi</taxon>
        <taxon>Dikarya</taxon>
        <taxon>Basidiomycota</taxon>
        <taxon>Agaricomycotina</taxon>
        <taxon>Agaricomycetes</taxon>
        <taxon>Sebacinales</taxon>
        <taxon>Serendipitaceae</taxon>
        <taxon>Serendipita</taxon>
    </lineage>
</organism>
<dbReference type="Pfam" id="PF10282">
    <property type="entry name" value="Lactonase"/>
    <property type="match status" value="1"/>
</dbReference>
<dbReference type="Proteomes" id="UP000007148">
    <property type="component" value="Unassembled WGS sequence"/>
</dbReference>
<dbReference type="PANTHER" id="PTHR30344">
    <property type="entry name" value="6-PHOSPHOGLUCONOLACTONASE-RELATED"/>
    <property type="match status" value="1"/>
</dbReference>
<dbReference type="SUPFAM" id="SSF51004">
    <property type="entry name" value="C-terminal (heme d1) domain of cytochrome cd1-nitrite reductase"/>
    <property type="match status" value="1"/>
</dbReference>
<dbReference type="STRING" id="1109443.G4TKG6"/>
<sequence length="356" mass="38433">MVASTFLVLVGSFSTYISTLKFSTSPPSLKLVTQTASGEAPSWLTQSPYDPAIIYATDEVPDGHLNSLVLNRRSGKLVKVDSISTNGIHPTHIGAVLDGNTLGVANYHGSSLFTASLKPDHLHFIPPGHMTFYNGSGPAPQQVDGSHPHQVLKNGNEAVVMDLGTDKIWRMVQNRTGDWVVRDHIDQKPGSGPRHGVIVDSTLYTLCELSNNLTQHTFPPLGLGKPKLVASQSIRPLDTTPDAPLAAAELLYADGPSALLYASNRNDPHPQGDAITIFETRPKLQAVKYVRTGLNYIRGMNFVGPRKEYIIAAGMNGGGIKVFQVVSPARGYLSEVAHLPNGTIAQPSSFVWTQWL</sequence>
<dbReference type="GO" id="GO:0017057">
    <property type="term" value="F:6-phosphogluconolactonase activity"/>
    <property type="evidence" value="ECO:0007669"/>
    <property type="project" value="TreeGrafter"/>
</dbReference>
<dbReference type="OrthoDB" id="9972196at2759"/>
<dbReference type="InterPro" id="IPR050282">
    <property type="entry name" value="Cycloisomerase_2"/>
</dbReference>
<dbReference type="eggNOG" id="ENOG502S3WY">
    <property type="taxonomic scope" value="Eukaryota"/>
</dbReference>
<name>G4TKG6_SERID</name>
<evidence type="ECO:0000256" key="2">
    <source>
        <dbReference type="SAM" id="SignalP"/>
    </source>
</evidence>
<dbReference type="InterPro" id="IPR015943">
    <property type="entry name" value="WD40/YVTN_repeat-like_dom_sf"/>
</dbReference>
<evidence type="ECO:0000313" key="3">
    <source>
        <dbReference type="EMBL" id="CCA71806.1"/>
    </source>
</evidence>
<dbReference type="AlphaFoldDB" id="G4TKG6"/>
<dbReference type="InParanoid" id="G4TKG6"/>
<comment type="similarity">
    <text evidence="1">Belongs to the cycloisomerase 2 family.</text>
</comment>
<keyword evidence="2" id="KW-0732">Signal</keyword>
<dbReference type="EMBL" id="CAFZ01000135">
    <property type="protein sequence ID" value="CCA71806.1"/>
    <property type="molecule type" value="Genomic_DNA"/>
</dbReference>
<evidence type="ECO:0000313" key="4">
    <source>
        <dbReference type="Proteomes" id="UP000007148"/>
    </source>
</evidence>
<evidence type="ECO:0000256" key="1">
    <source>
        <dbReference type="ARBA" id="ARBA00005564"/>
    </source>
</evidence>
<comment type="caution">
    <text evidence="3">The sequence shown here is derived from an EMBL/GenBank/DDBJ whole genome shotgun (WGS) entry which is preliminary data.</text>
</comment>
<dbReference type="PANTHER" id="PTHR30344:SF7">
    <property type="entry name" value="DUF2415 DOMAIN-CONTAINING PROTEIN"/>
    <property type="match status" value="1"/>
</dbReference>
<proteinExistence type="inferred from homology"/>
<feature type="signal peptide" evidence="2">
    <location>
        <begin position="1"/>
        <end position="19"/>
    </location>
</feature>